<keyword evidence="5 6" id="KW-0720">Serine protease</keyword>
<dbReference type="PROSITE" id="PS51257">
    <property type="entry name" value="PROKAR_LIPOPROTEIN"/>
    <property type="match status" value="1"/>
</dbReference>
<accession>A0A937KDE2</accession>
<dbReference type="GO" id="GO:0006508">
    <property type="term" value="P:proteolysis"/>
    <property type="evidence" value="ECO:0007669"/>
    <property type="project" value="UniProtKB-KW"/>
</dbReference>
<name>A0A937KDE2_9BACT</name>
<dbReference type="InterPro" id="IPR009003">
    <property type="entry name" value="Peptidase_S1_PA"/>
</dbReference>
<dbReference type="PANTHER" id="PTHR15462:SF8">
    <property type="entry name" value="SERINE PROTEASE"/>
    <property type="match status" value="1"/>
</dbReference>
<keyword evidence="2 6" id="KW-0645">Protease</keyword>
<dbReference type="SUPFAM" id="SSF50494">
    <property type="entry name" value="Trypsin-like serine proteases"/>
    <property type="match status" value="1"/>
</dbReference>
<comment type="similarity">
    <text evidence="1 6">Belongs to the peptidase S1B family.</text>
</comment>
<evidence type="ECO:0000259" key="7">
    <source>
        <dbReference type="Pfam" id="PF00089"/>
    </source>
</evidence>
<evidence type="ECO:0000256" key="3">
    <source>
        <dbReference type="ARBA" id="ARBA00022729"/>
    </source>
</evidence>
<evidence type="ECO:0000313" key="8">
    <source>
        <dbReference type="EMBL" id="MBL6448517.1"/>
    </source>
</evidence>
<organism evidence="8 9">
    <name type="scientific">Fulvivirga marina</name>
    <dbReference type="NCBI Taxonomy" id="2494733"/>
    <lineage>
        <taxon>Bacteria</taxon>
        <taxon>Pseudomonadati</taxon>
        <taxon>Bacteroidota</taxon>
        <taxon>Cytophagia</taxon>
        <taxon>Cytophagales</taxon>
        <taxon>Fulvivirgaceae</taxon>
        <taxon>Fulvivirga</taxon>
    </lineage>
</organism>
<dbReference type="EMBL" id="JAEUGD010000064">
    <property type="protein sequence ID" value="MBL6448517.1"/>
    <property type="molecule type" value="Genomic_DNA"/>
</dbReference>
<dbReference type="RefSeq" id="WP_202858053.1">
    <property type="nucleotide sequence ID" value="NZ_JAEUGD010000064.1"/>
</dbReference>
<evidence type="ECO:0000256" key="5">
    <source>
        <dbReference type="ARBA" id="ARBA00022825"/>
    </source>
</evidence>
<dbReference type="InterPro" id="IPR008256">
    <property type="entry name" value="Peptidase_S1B"/>
</dbReference>
<dbReference type="AlphaFoldDB" id="A0A937KDE2"/>
<dbReference type="Gene3D" id="2.40.10.10">
    <property type="entry name" value="Trypsin-like serine proteases"/>
    <property type="match status" value="2"/>
</dbReference>
<dbReference type="Pfam" id="PF00089">
    <property type="entry name" value="Trypsin"/>
    <property type="match status" value="1"/>
</dbReference>
<keyword evidence="9" id="KW-1185">Reference proteome</keyword>
<dbReference type="Proteomes" id="UP000614216">
    <property type="component" value="Unassembled WGS sequence"/>
</dbReference>
<evidence type="ECO:0000256" key="1">
    <source>
        <dbReference type="ARBA" id="ARBA00008764"/>
    </source>
</evidence>
<evidence type="ECO:0000256" key="2">
    <source>
        <dbReference type="ARBA" id="ARBA00022670"/>
    </source>
</evidence>
<proteinExistence type="inferred from homology"/>
<evidence type="ECO:0000256" key="4">
    <source>
        <dbReference type="ARBA" id="ARBA00022801"/>
    </source>
</evidence>
<keyword evidence="3" id="KW-0732">Signal</keyword>
<evidence type="ECO:0000313" key="9">
    <source>
        <dbReference type="Proteomes" id="UP000614216"/>
    </source>
</evidence>
<dbReference type="PANTHER" id="PTHR15462">
    <property type="entry name" value="SERINE PROTEASE"/>
    <property type="match status" value="1"/>
</dbReference>
<dbReference type="InterPro" id="IPR050966">
    <property type="entry name" value="Glutamyl_endopeptidase"/>
</dbReference>
<comment type="caution">
    <text evidence="8">The sequence shown here is derived from an EMBL/GenBank/DDBJ whole genome shotgun (WGS) entry which is preliminary data.</text>
</comment>
<dbReference type="PRINTS" id="PR00839">
    <property type="entry name" value="V8PROTEASE"/>
</dbReference>
<gene>
    <name evidence="8" type="ORF">JMN32_19560</name>
</gene>
<dbReference type="EC" id="3.4.21.-" evidence="6"/>
<evidence type="ECO:0000256" key="6">
    <source>
        <dbReference type="RuleBase" id="RU004296"/>
    </source>
</evidence>
<dbReference type="InterPro" id="IPR043504">
    <property type="entry name" value="Peptidase_S1_PA_chymotrypsin"/>
</dbReference>
<dbReference type="GO" id="GO:0004252">
    <property type="term" value="F:serine-type endopeptidase activity"/>
    <property type="evidence" value="ECO:0007669"/>
    <property type="project" value="InterPro"/>
</dbReference>
<protein>
    <recommendedName>
        <fullName evidence="6">Serine protease</fullName>
        <ecNumber evidence="6">3.4.21.-</ecNumber>
    </recommendedName>
</protein>
<reference evidence="8" key="1">
    <citation type="submission" date="2021-01" db="EMBL/GenBank/DDBJ databases">
        <title>Fulvivirga kasyanovii gen. nov., sp nov., a novel member of the phylum Bacteroidetes isolated from seawater in a mussel farm.</title>
        <authorList>
            <person name="Zhao L.-H."/>
            <person name="Wang Z.-J."/>
        </authorList>
    </citation>
    <scope>NUCLEOTIDE SEQUENCE</scope>
    <source>
        <strain evidence="8">29W222</strain>
    </source>
</reference>
<sequence length="279" mass="31560">MARIIFVLLIATGFGCVSNHIQYGNYNMDKNARYEVVKDEEPFRYICHLVVHRRWGGPFPSTGFLVSDNVILTAGHSVGEYRKIFPNRIQSVEIKLFEYFKDTTDYRCALSVKLDRSEIEQIESHSQFKGKKSRLFDYGYIKLKTDILGKVAGGHFDLAEYESTGSASDDVFITGYPADLQAIKEGSLWNKGSKKECVTTSENYLTYGIYTHKGDSGAPVWMKVNDKYYVVGIHNTGYKTCNGGTKVTEDVIDYVKGIIAEKEKIVANECEKLVIEDED</sequence>
<dbReference type="InterPro" id="IPR001254">
    <property type="entry name" value="Trypsin_dom"/>
</dbReference>
<feature type="domain" description="Peptidase S1" evidence="7">
    <location>
        <begin position="61"/>
        <end position="254"/>
    </location>
</feature>
<keyword evidence="4 6" id="KW-0378">Hydrolase</keyword>